<dbReference type="GO" id="GO:0009113">
    <property type="term" value="P:purine nucleobase biosynthetic process"/>
    <property type="evidence" value="ECO:0007669"/>
    <property type="project" value="TreeGrafter"/>
</dbReference>
<protein>
    <submittedName>
        <fullName evidence="5">Methylenetetrahydrofolate dehydrogenase [NAD(+)]</fullName>
    </submittedName>
</protein>
<dbReference type="GO" id="GO:0004487">
    <property type="term" value="F:methylenetetrahydrofolate dehydrogenase (NAD+) activity"/>
    <property type="evidence" value="ECO:0007669"/>
    <property type="project" value="TreeGrafter"/>
</dbReference>
<evidence type="ECO:0000259" key="3">
    <source>
        <dbReference type="Pfam" id="PF00763"/>
    </source>
</evidence>
<keyword evidence="6" id="KW-1185">Reference proteome</keyword>
<dbReference type="RefSeq" id="XP_062628127.1">
    <property type="nucleotide sequence ID" value="XM_062772143.1"/>
</dbReference>
<proteinExistence type="predicted"/>
<name>A0AAF1BLD6_9TREE</name>
<dbReference type="PANTHER" id="PTHR48099">
    <property type="entry name" value="C-1-TETRAHYDROFOLATE SYNTHASE, CYTOPLASMIC-RELATED"/>
    <property type="match status" value="1"/>
</dbReference>
<dbReference type="InterPro" id="IPR020630">
    <property type="entry name" value="THF_DH/CycHdrlase_cat_dom"/>
</dbReference>
<keyword evidence="1" id="KW-0554">One-carbon metabolism</keyword>
<feature type="region of interest" description="Disordered" evidence="2">
    <location>
        <begin position="1"/>
        <end position="26"/>
    </location>
</feature>
<feature type="domain" description="Tetrahydrofolate dehydrogenase/cyclohydrolase catalytic" evidence="3">
    <location>
        <begin position="70"/>
        <end position="183"/>
    </location>
</feature>
<dbReference type="GO" id="GO:0006730">
    <property type="term" value="P:one-carbon metabolic process"/>
    <property type="evidence" value="ECO:0007669"/>
    <property type="project" value="UniProtKB-KW"/>
</dbReference>
<dbReference type="AlphaFoldDB" id="A0AAF1BLD6"/>
<sequence length="379" mass="40882">MSTRVQHNLPTLLPPAMSRSSSSSTITLIPSTPPAHKDAFFDSPLVVTTPSLPDYPVFTEKCRDLSALKITKPIKAVFKDALAGLDRPLRIVGLLATSDSGCHMYADMTARACKQAEVVFDKVDLSAAEDDYDDSASFAAVRAKIVEINDDLTVDGLIVYFPLFDAVRDAELRALIAPRVDVEGVHPESLERSYDHPPSTVEELTANPAAATVYPCTALAVVRALQSNEVGIYNSYASVGDRFRGKTVTVVNRSETVGRPLAGMLANDGARVYSVDIDSTHVYERNGGDRHSVSVHPEVKPSLASLLAESDIVVTAVPGSSFKVPTIALRPGAICIDLSELGNFEADVRDRAGMYAPRLGSVTILMLKVNAFVLRMQHQ</sequence>
<gene>
    <name evidence="5" type="primary">mtd1_1</name>
    <name evidence="5" type="ORF">LOC62_04G005597</name>
</gene>
<feature type="domain" description="Tetrahydrofolate dehydrogenase/cyclohydrolase NAD(P)-binding" evidence="4">
    <location>
        <begin position="232"/>
        <end position="338"/>
    </location>
</feature>
<evidence type="ECO:0000313" key="6">
    <source>
        <dbReference type="Proteomes" id="UP000827549"/>
    </source>
</evidence>
<evidence type="ECO:0000259" key="4">
    <source>
        <dbReference type="Pfam" id="PF02882"/>
    </source>
</evidence>
<dbReference type="Gene3D" id="3.40.50.10860">
    <property type="entry name" value="Leucine Dehydrogenase, chain A, domain 1"/>
    <property type="match status" value="1"/>
</dbReference>
<dbReference type="InterPro" id="IPR036291">
    <property type="entry name" value="NAD(P)-bd_dom_sf"/>
</dbReference>
<dbReference type="InterPro" id="IPR020631">
    <property type="entry name" value="THF_DH/CycHdrlase_NAD-bd_dom"/>
</dbReference>
<dbReference type="Pfam" id="PF02882">
    <property type="entry name" value="THF_DHG_CYH_C"/>
    <property type="match status" value="1"/>
</dbReference>
<feature type="compositionally biased region" description="Low complexity" evidence="2">
    <location>
        <begin position="14"/>
        <end position="26"/>
    </location>
</feature>
<dbReference type="SUPFAM" id="SSF53223">
    <property type="entry name" value="Aminoacid dehydrogenase-like, N-terminal domain"/>
    <property type="match status" value="1"/>
</dbReference>
<dbReference type="Gene3D" id="3.40.50.720">
    <property type="entry name" value="NAD(P)-binding Rossmann-like Domain"/>
    <property type="match status" value="1"/>
</dbReference>
<dbReference type="PRINTS" id="PR00085">
    <property type="entry name" value="THFDHDRGNASE"/>
</dbReference>
<evidence type="ECO:0000313" key="5">
    <source>
        <dbReference type="EMBL" id="WOO82095.1"/>
    </source>
</evidence>
<dbReference type="PANTHER" id="PTHR48099:SF3">
    <property type="entry name" value="METHYLENETETRAHYDROFOLATE DEHYDROGENASE [NAD(+)]"/>
    <property type="match status" value="1"/>
</dbReference>
<evidence type="ECO:0000256" key="1">
    <source>
        <dbReference type="ARBA" id="ARBA00022563"/>
    </source>
</evidence>
<dbReference type="SUPFAM" id="SSF51735">
    <property type="entry name" value="NAD(P)-binding Rossmann-fold domains"/>
    <property type="match status" value="1"/>
</dbReference>
<reference evidence="5" key="1">
    <citation type="submission" date="2023-10" db="EMBL/GenBank/DDBJ databases">
        <authorList>
            <person name="Noh H."/>
        </authorList>
    </citation>
    <scope>NUCLEOTIDE SEQUENCE</scope>
    <source>
        <strain evidence="5">DUCC4014</strain>
    </source>
</reference>
<dbReference type="GO" id="GO:0005829">
    <property type="term" value="C:cytosol"/>
    <property type="evidence" value="ECO:0007669"/>
    <property type="project" value="TreeGrafter"/>
</dbReference>
<dbReference type="GeneID" id="87808826"/>
<dbReference type="Proteomes" id="UP000827549">
    <property type="component" value="Chromosome 4"/>
</dbReference>
<dbReference type="InterPro" id="IPR046346">
    <property type="entry name" value="Aminoacid_DH-like_N_sf"/>
</dbReference>
<dbReference type="InterPro" id="IPR000672">
    <property type="entry name" value="THF_DH/CycHdrlase"/>
</dbReference>
<dbReference type="GO" id="GO:0004488">
    <property type="term" value="F:methylenetetrahydrofolate dehydrogenase (NADP+) activity"/>
    <property type="evidence" value="ECO:0007669"/>
    <property type="project" value="InterPro"/>
</dbReference>
<dbReference type="EMBL" id="CP086717">
    <property type="protein sequence ID" value="WOO82095.1"/>
    <property type="molecule type" value="Genomic_DNA"/>
</dbReference>
<dbReference type="Pfam" id="PF00763">
    <property type="entry name" value="THF_DHG_CYH"/>
    <property type="match status" value="1"/>
</dbReference>
<accession>A0AAF1BLD6</accession>
<organism evidence="5 6">
    <name type="scientific">Vanrija pseudolonga</name>
    <dbReference type="NCBI Taxonomy" id="143232"/>
    <lineage>
        <taxon>Eukaryota</taxon>
        <taxon>Fungi</taxon>
        <taxon>Dikarya</taxon>
        <taxon>Basidiomycota</taxon>
        <taxon>Agaricomycotina</taxon>
        <taxon>Tremellomycetes</taxon>
        <taxon>Trichosporonales</taxon>
        <taxon>Trichosporonaceae</taxon>
        <taxon>Vanrija</taxon>
    </lineage>
</organism>
<evidence type="ECO:0000256" key="2">
    <source>
        <dbReference type="SAM" id="MobiDB-lite"/>
    </source>
</evidence>